<proteinExistence type="predicted"/>
<sequence>MNIFYVLNSKSLKQMALIVVVSFFTAWFLYVENIVQIPVFSSKDGPKAVYKGEKGVALTFNIGWGDKKAEPILDILKEKKVNATFFLAGSWAERHPELVSRMVKEGHEIGILGYDYVDYSEVKEEKIRQDISKAKTAFQKLKVENILLARAPTGHFSQSTLTIADQYDYTLVHWSIDSKDWTNPGAQQIIKKAASAKKGDIVLLHASDSAKQTAKALPEIIGKLQKKNLKFVTVSEMISNADSKSKEVH</sequence>
<dbReference type="RefSeq" id="WP_047943747.1">
    <property type="nucleotide sequence ID" value="NZ_CP053989.1"/>
</dbReference>
<evidence type="ECO:0000313" key="3">
    <source>
        <dbReference type="EMBL" id="KLV24183.1"/>
    </source>
</evidence>
<dbReference type="AlphaFoldDB" id="A0A0J1IE31"/>
<dbReference type="GeneID" id="56347314"/>
<dbReference type="GO" id="GO:0016810">
    <property type="term" value="F:hydrolase activity, acting on carbon-nitrogen (but not peptide) bonds"/>
    <property type="evidence" value="ECO:0007669"/>
    <property type="project" value="InterPro"/>
</dbReference>
<dbReference type="GO" id="GO:0005975">
    <property type="term" value="P:carbohydrate metabolic process"/>
    <property type="evidence" value="ECO:0007669"/>
    <property type="project" value="InterPro"/>
</dbReference>
<dbReference type="OrthoDB" id="9806342at2"/>
<dbReference type="PATRIC" id="fig|1397.4.peg.2433"/>
<evidence type="ECO:0000256" key="1">
    <source>
        <dbReference type="SAM" id="Phobius"/>
    </source>
</evidence>
<dbReference type="Pfam" id="PF01522">
    <property type="entry name" value="Polysacc_deac_1"/>
    <property type="match status" value="1"/>
</dbReference>
<keyword evidence="4" id="KW-1185">Reference proteome</keyword>
<gene>
    <name evidence="3" type="ORF">ABW02_18590</name>
</gene>
<keyword evidence="1" id="KW-1133">Transmembrane helix</keyword>
<reference evidence="3 4" key="1">
    <citation type="submission" date="2015-05" db="EMBL/GenBank/DDBJ databases">
        <title>Whole genome sequence and identification of bacterial endophytes from Costus igneus.</title>
        <authorList>
            <person name="Lee Y.P."/>
            <person name="Gan H.M."/>
            <person name="Eng W."/>
            <person name="Wheatley M.S."/>
            <person name="Caraballo A."/>
            <person name="Polter S."/>
            <person name="Savka M.A."/>
            <person name="Hudson A.O."/>
        </authorList>
    </citation>
    <scope>NUCLEOTIDE SEQUENCE [LARGE SCALE GENOMIC DNA]</scope>
    <source>
        <strain evidence="3 4">RIT379</strain>
    </source>
</reference>
<protein>
    <submittedName>
        <fullName evidence="3">Polysaccharide deacetylase</fullName>
    </submittedName>
</protein>
<evidence type="ECO:0000313" key="4">
    <source>
        <dbReference type="Proteomes" id="UP000036045"/>
    </source>
</evidence>
<dbReference type="PANTHER" id="PTHR10587:SF128">
    <property type="entry name" value="POLYSACCHARIDE DEACETYLASE PDAB-RELATED"/>
    <property type="match status" value="1"/>
</dbReference>
<accession>A0A0J1IE31</accession>
<keyword evidence="1" id="KW-0472">Membrane</keyword>
<dbReference type="NCBIfam" id="TIGR02764">
    <property type="entry name" value="spore_ybaN_pdaB"/>
    <property type="match status" value="1"/>
</dbReference>
<feature type="transmembrane region" description="Helical" evidence="1">
    <location>
        <begin position="12"/>
        <end position="30"/>
    </location>
</feature>
<dbReference type="Proteomes" id="UP000036045">
    <property type="component" value="Unassembled WGS sequence"/>
</dbReference>
<dbReference type="InterPro" id="IPR050248">
    <property type="entry name" value="Polysacc_deacetylase_ArnD"/>
</dbReference>
<dbReference type="PANTHER" id="PTHR10587">
    <property type="entry name" value="GLYCOSYL TRANSFERASE-RELATED"/>
    <property type="match status" value="1"/>
</dbReference>
<dbReference type="InterPro" id="IPR011330">
    <property type="entry name" value="Glyco_hydro/deAcase_b/a-brl"/>
</dbReference>
<dbReference type="InterPro" id="IPR002509">
    <property type="entry name" value="NODB_dom"/>
</dbReference>
<dbReference type="EMBL" id="LDPH01000022">
    <property type="protein sequence ID" value="KLV24183.1"/>
    <property type="molecule type" value="Genomic_DNA"/>
</dbReference>
<evidence type="ECO:0000259" key="2">
    <source>
        <dbReference type="PROSITE" id="PS51677"/>
    </source>
</evidence>
<feature type="domain" description="NodB homology" evidence="2">
    <location>
        <begin position="54"/>
        <end position="232"/>
    </location>
</feature>
<dbReference type="PROSITE" id="PS51677">
    <property type="entry name" value="NODB"/>
    <property type="match status" value="1"/>
</dbReference>
<comment type="caution">
    <text evidence="3">The sequence shown here is derived from an EMBL/GenBank/DDBJ whole genome shotgun (WGS) entry which is preliminary data.</text>
</comment>
<dbReference type="GO" id="GO:0016020">
    <property type="term" value="C:membrane"/>
    <property type="evidence" value="ECO:0007669"/>
    <property type="project" value="TreeGrafter"/>
</dbReference>
<organism evidence="3 4">
    <name type="scientific">Niallia circulans</name>
    <name type="common">Bacillus circulans</name>
    <dbReference type="NCBI Taxonomy" id="1397"/>
    <lineage>
        <taxon>Bacteria</taxon>
        <taxon>Bacillati</taxon>
        <taxon>Bacillota</taxon>
        <taxon>Bacilli</taxon>
        <taxon>Bacillales</taxon>
        <taxon>Bacillaceae</taxon>
        <taxon>Niallia</taxon>
    </lineage>
</organism>
<dbReference type="InterPro" id="IPR014132">
    <property type="entry name" value="PdaB-like"/>
</dbReference>
<dbReference type="Gene3D" id="3.20.20.370">
    <property type="entry name" value="Glycoside hydrolase/deacetylase"/>
    <property type="match status" value="1"/>
</dbReference>
<keyword evidence="1" id="KW-0812">Transmembrane</keyword>
<dbReference type="SUPFAM" id="SSF88713">
    <property type="entry name" value="Glycoside hydrolase/deacetylase"/>
    <property type="match status" value="1"/>
</dbReference>
<name>A0A0J1IE31_NIACI</name>